<evidence type="ECO:0000256" key="1">
    <source>
        <dbReference type="ARBA" id="ARBA00001946"/>
    </source>
</evidence>
<evidence type="ECO:0000256" key="3">
    <source>
        <dbReference type="SAM" id="SignalP"/>
    </source>
</evidence>
<dbReference type="SUPFAM" id="SSF55785">
    <property type="entry name" value="PYP-like sensor domain (PAS domain)"/>
    <property type="match status" value="1"/>
</dbReference>
<dbReference type="InterPro" id="IPR015168">
    <property type="entry name" value="SsuA/THI5"/>
</dbReference>
<dbReference type="SMART" id="SM00267">
    <property type="entry name" value="GGDEF"/>
    <property type="match status" value="1"/>
</dbReference>
<dbReference type="Gene3D" id="3.20.20.450">
    <property type="entry name" value="EAL domain"/>
    <property type="match status" value="1"/>
</dbReference>
<reference evidence="9" key="1">
    <citation type="submission" date="2017-08" db="EMBL/GenBank/DDBJ databases">
        <title>Direct submision.</title>
        <authorList>
            <person name="Kim S.-J."/>
            <person name="Rhee S.-K."/>
        </authorList>
    </citation>
    <scope>NUCLEOTIDE SEQUENCE [LARGE SCALE GENOMIC DNA]</scope>
    <source>
        <strain evidence="9">GI5</strain>
    </source>
</reference>
<keyword evidence="2" id="KW-0472">Membrane</keyword>
<evidence type="ECO:0008006" key="10">
    <source>
        <dbReference type="Google" id="ProtNLM"/>
    </source>
</evidence>
<dbReference type="NCBIfam" id="TIGR00229">
    <property type="entry name" value="sensory_box"/>
    <property type="match status" value="1"/>
</dbReference>
<dbReference type="SUPFAM" id="SSF55073">
    <property type="entry name" value="Nucleotide cyclase"/>
    <property type="match status" value="1"/>
</dbReference>
<dbReference type="InterPro" id="IPR035919">
    <property type="entry name" value="EAL_sf"/>
</dbReference>
<dbReference type="NCBIfam" id="TIGR00254">
    <property type="entry name" value="GGDEF"/>
    <property type="match status" value="1"/>
</dbReference>
<keyword evidence="9" id="KW-1185">Reference proteome</keyword>
<feature type="chain" id="PRO_5014888357" description="Diguanylate cyclase" evidence="3">
    <location>
        <begin position="21"/>
        <end position="940"/>
    </location>
</feature>
<evidence type="ECO:0000259" key="4">
    <source>
        <dbReference type="PROSITE" id="PS50112"/>
    </source>
</evidence>
<dbReference type="InterPro" id="IPR000160">
    <property type="entry name" value="GGDEF_dom"/>
</dbReference>
<comment type="cofactor">
    <cofactor evidence="1">
        <name>Mg(2+)</name>
        <dbReference type="ChEBI" id="CHEBI:18420"/>
    </cofactor>
</comment>
<evidence type="ECO:0000256" key="2">
    <source>
        <dbReference type="SAM" id="Phobius"/>
    </source>
</evidence>
<dbReference type="PANTHER" id="PTHR44757:SF2">
    <property type="entry name" value="BIOFILM ARCHITECTURE MAINTENANCE PROTEIN MBAA"/>
    <property type="match status" value="1"/>
</dbReference>
<dbReference type="Gene3D" id="3.40.190.10">
    <property type="entry name" value="Periplasmic binding protein-like II"/>
    <property type="match status" value="2"/>
</dbReference>
<evidence type="ECO:0000259" key="7">
    <source>
        <dbReference type="PROSITE" id="PS50887"/>
    </source>
</evidence>
<dbReference type="Proteomes" id="UP000235116">
    <property type="component" value="Chromosome"/>
</dbReference>
<dbReference type="InterPro" id="IPR043128">
    <property type="entry name" value="Rev_trsase/Diguanyl_cyclase"/>
</dbReference>
<dbReference type="EMBL" id="CP022684">
    <property type="protein sequence ID" value="AUM14161.1"/>
    <property type="molecule type" value="Genomic_DNA"/>
</dbReference>
<dbReference type="PROSITE" id="PS50883">
    <property type="entry name" value="EAL"/>
    <property type="match status" value="1"/>
</dbReference>
<dbReference type="Pfam" id="PF00990">
    <property type="entry name" value="GGDEF"/>
    <property type="match status" value="1"/>
</dbReference>
<dbReference type="InterPro" id="IPR029787">
    <property type="entry name" value="Nucleotide_cyclase"/>
</dbReference>
<dbReference type="InterPro" id="IPR035965">
    <property type="entry name" value="PAS-like_dom_sf"/>
</dbReference>
<dbReference type="InterPro" id="IPR001633">
    <property type="entry name" value="EAL_dom"/>
</dbReference>
<gene>
    <name evidence="8" type="ORF">Kalk_17780</name>
</gene>
<evidence type="ECO:0000259" key="5">
    <source>
        <dbReference type="PROSITE" id="PS50113"/>
    </source>
</evidence>
<accession>A0A2K9LPU3</accession>
<dbReference type="CDD" id="cd01948">
    <property type="entry name" value="EAL"/>
    <property type="match status" value="1"/>
</dbReference>
<dbReference type="SUPFAM" id="SSF141868">
    <property type="entry name" value="EAL domain-like"/>
    <property type="match status" value="1"/>
</dbReference>
<dbReference type="InterPro" id="IPR052155">
    <property type="entry name" value="Biofilm_reg_signaling"/>
</dbReference>
<dbReference type="AlphaFoldDB" id="A0A2K9LPU3"/>
<dbReference type="InterPro" id="IPR000014">
    <property type="entry name" value="PAS"/>
</dbReference>
<organism evidence="8 9">
    <name type="scientific">Ketobacter alkanivorans</name>
    <dbReference type="NCBI Taxonomy" id="1917421"/>
    <lineage>
        <taxon>Bacteria</taxon>
        <taxon>Pseudomonadati</taxon>
        <taxon>Pseudomonadota</taxon>
        <taxon>Gammaproteobacteria</taxon>
        <taxon>Pseudomonadales</taxon>
        <taxon>Ketobacteraceae</taxon>
        <taxon>Ketobacter</taxon>
    </lineage>
</organism>
<evidence type="ECO:0000313" key="8">
    <source>
        <dbReference type="EMBL" id="AUM14161.1"/>
    </source>
</evidence>
<dbReference type="InterPro" id="IPR013767">
    <property type="entry name" value="PAS_fold"/>
</dbReference>
<name>A0A2K9LPU3_9GAMM</name>
<dbReference type="PROSITE" id="PS50112">
    <property type="entry name" value="PAS"/>
    <property type="match status" value="1"/>
</dbReference>
<dbReference type="InterPro" id="IPR000700">
    <property type="entry name" value="PAS-assoc_C"/>
</dbReference>
<dbReference type="PROSITE" id="PS50887">
    <property type="entry name" value="GGDEF"/>
    <property type="match status" value="1"/>
</dbReference>
<feature type="domain" description="PAS" evidence="4">
    <location>
        <begin position="370"/>
        <end position="412"/>
    </location>
</feature>
<dbReference type="Gene3D" id="3.30.70.270">
    <property type="match status" value="1"/>
</dbReference>
<feature type="domain" description="GGDEF" evidence="7">
    <location>
        <begin position="536"/>
        <end position="669"/>
    </location>
</feature>
<evidence type="ECO:0000259" key="6">
    <source>
        <dbReference type="PROSITE" id="PS50883"/>
    </source>
</evidence>
<dbReference type="Gene3D" id="3.30.450.20">
    <property type="entry name" value="PAS domain"/>
    <property type="match status" value="1"/>
</dbReference>
<sequence length="940" mass="105114">MLRHIPFILLFFFIAFSASAEELKPLTVQLKWQHQFQFAGFYAAVEKGFYRKAGFEVTLKQAAVGVNPIEVVLSGKADYGVANSELLLYHLKGSPVTALAVLIQHSPLVLVSLENSGIYSPQDLIGKRVMFPAGPYGANTLGLLAREGVEASQVKQVPMSFNVDDLINGQVDAMVGYATDLPYQLNEKGVAFNLIQPRSYGIDFYGDTLFTSRDRVGNKSEEVRLFRNATLAGWRYALEHPQEVIGFLQTRFRSSKDLEALQFEATAMRKLMAPTLVDLGHMNPGRWQHIGETFAALGMGPKKIDLDGFLYDPNRTVFNERMRQLIWWMVIAAALVGLLLLLLVALNWRLNRKVSAHALELAERKHREISLRLLSKAVENSHSGVLIIDSSEKVVYANPAFCEQCGLDAPELQSMNLSDVRRYLALPEIDSRCWEGSAELAVPVEVKGRFADGSERWVQVAVSPILEYPDQGVELYREPAPVSHYVFSCEDITPQKKSQEQMEKLAFYDQLTGLESRLLFKLRLENALARSARDNKMTALMFIDLDLFKKINDHYGHDVGDEVLKAVATRIRQTVRSNDTVARISGDEFTVIVSDIVDHTVVRRVAEDILNSLTKAINVAGIEHVVSVSIGIAITPSDANDVETLTKHADVAMYQAKKSGRNGVQFFSHSMNEWVREKKQLEQDMREALSERQFKLVYQPVVELTTGKLVGLEVLLRWQHPVRGSISPEYFIPLAEESGLILPLGKWLAHELIAAMQRISSVGVTGLMMSINMSPKQVRDDALLRDVSQILQRQGVDDFRLLLELTERALRDDGRNDGVNLRRLTELGFKLVIDEFGEGGVSVRMLSELPAEYIKISRQFVQECAYNVASQQAICATLALARCLGIQAIAVGVESLDQVRFLREQGCALGQGHLFSPASELEELLDRFSPDNVVMFTSAT</sequence>
<dbReference type="SMART" id="SM00052">
    <property type="entry name" value="EAL"/>
    <property type="match status" value="1"/>
</dbReference>
<dbReference type="PANTHER" id="PTHR44757">
    <property type="entry name" value="DIGUANYLATE CYCLASE DGCP"/>
    <property type="match status" value="1"/>
</dbReference>
<feature type="domain" description="EAL" evidence="6">
    <location>
        <begin position="678"/>
        <end position="932"/>
    </location>
</feature>
<dbReference type="SUPFAM" id="SSF53850">
    <property type="entry name" value="Periplasmic binding protein-like II"/>
    <property type="match status" value="1"/>
</dbReference>
<dbReference type="Pfam" id="PF09084">
    <property type="entry name" value="NMT1"/>
    <property type="match status" value="1"/>
</dbReference>
<keyword evidence="3" id="KW-0732">Signal</keyword>
<dbReference type="Pfam" id="PF00563">
    <property type="entry name" value="EAL"/>
    <property type="match status" value="1"/>
</dbReference>
<proteinExistence type="predicted"/>
<keyword evidence="2" id="KW-0812">Transmembrane</keyword>
<feature type="transmembrane region" description="Helical" evidence="2">
    <location>
        <begin position="325"/>
        <end position="346"/>
    </location>
</feature>
<dbReference type="CDD" id="cd00130">
    <property type="entry name" value="PAS"/>
    <property type="match status" value="1"/>
</dbReference>
<dbReference type="SMART" id="SM00091">
    <property type="entry name" value="PAS"/>
    <property type="match status" value="1"/>
</dbReference>
<evidence type="ECO:0000313" key="9">
    <source>
        <dbReference type="Proteomes" id="UP000235116"/>
    </source>
</evidence>
<keyword evidence="2" id="KW-1133">Transmembrane helix</keyword>
<feature type="domain" description="PAC" evidence="5">
    <location>
        <begin position="442"/>
        <end position="504"/>
    </location>
</feature>
<feature type="signal peptide" evidence="3">
    <location>
        <begin position="1"/>
        <end position="20"/>
    </location>
</feature>
<dbReference type="GO" id="GO:0003824">
    <property type="term" value="F:catalytic activity"/>
    <property type="evidence" value="ECO:0007669"/>
    <property type="project" value="UniProtKB-ARBA"/>
</dbReference>
<dbReference type="FunFam" id="3.30.70.270:FF:000001">
    <property type="entry name" value="Diguanylate cyclase domain protein"/>
    <property type="match status" value="1"/>
</dbReference>
<dbReference type="Pfam" id="PF00989">
    <property type="entry name" value="PAS"/>
    <property type="match status" value="1"/>
</dbReference>
<dbReference type="CDD" id="cd01949">
    <property type="entry name" value="GGDEF"/>
    <property type="match status" value="1"/>
</dbReference>
<dbReference type="PROSITE" id="PS50113">
    <property type="entry name" value="PAC"/>
    <property type="match status" value="1"/>
</dbReference>
<dbReference type="GO" id="GO:0006355">
    <property type="term" value="P:regulation of DNA-templated transcription"/>
    <property type="evidence" value="ECO:0007669"/>
    <property type="project" value="InterPro"/>
</dbReference>
<dbReference type="KEGG" id="kak:Kalk_17780"/>
<protein>
    <recommendedName>
        <fullName evidence="10">Diguanylate cyclase</fullName>
    </recommendedName>
</protein>